<name>A0A3P7MBC4_LITSI</name>
<dbReference type="STRING" id="42156.A0A3P7MBC4"/>
<proteinExistence type="predicted"/>
<gene>
    <name evidence="1" type="ORF">NLS_LOCUS10218</name>
</gene>
<dbReference type="OrthoDB" id="6158176at2759"/>
<protein>
    <submittedName>
        <fullName evidence="1">Uncharacterized protein</fullName>
    </submittedName>
</protein>
<keyword evidence="2" id="KW-1185">Reference proteome</keyword>
<reference evidence="1 2" key="1">
    <citation type="submission" date="2018-08" db="EMBL/GenBank/DDBJ databases">
        <authorList>
            <person name="Laetsch R D."/>
            <person name="Stevens L."/>
            <person name="Kumar S."/>
            <person name="Blaxter L. M."/>
        </authorList>
    </citation>
    <scope>NUCLEOTIDE SEQUENCE [LARGE SCALE GENOMIC DNA]</scope>
</reference>
<dbReference type="Proteomes" id="UP000277928">
    <property type="component" value="Unassembled WGS sequence"/>
</dbReference>
<accession>A0A3P7MBC4</accession>
<sequence length="51" mass="5916">SDGPHREGALFCRSGTWVEILDKRTAEYEAKTNDLSRPEYVRGTRLENSRF</sequence>
<feature type="non-terminal residue" evidence="1">
    <location>
        <position position="51"/>
    </location>
</feature>
<dbReference type="AlphaFoldDB" id="A0A3P7MBC4"/>
<feature type="non-terminal residue" evidence="1">
    <location>
        <position position="1"/>
    </location>
</feature>
<dbReference type="EMBL" id="UYRX01002943">
    <property type="protein sequence ID" value="VDM93651.1"/>
    <property type="molecule type" value="Genomic_DNA"/>
</dbReference>
<evidence type="ECO:0000313" key="1">
    <source>
        <dbReference type="EMBL" id="VDM93651.1"/>
    </source>
</evidence>
<evidence type="ECO:0000313" key="2">
    <source>
        <dbReference type="Proteomes" id="UP000277928"/>
    </source>
</evidence>
<organism evidence="1 2">
    <name type="scientific">Litomosoides sigmodontis</name>
    <name type="common">Filarial nematode worm</name>
    <dbReference type="NCBI Taxonomy" id="42156"/>
    <lineage>
        <taxon>Eukaryota</taxon>
        <taxon>Metazoa</taxon>
        <taxon>Ecdysozoa</taxon>
        <taxon>Nematoda</taxon>
        <taxon>Chromadorea</taxon>
        <taxon>Rhabditida</taxon>
        <taxon>Spirurina</taxon>
        <taxon>Spiruromorpha</taxon>
        <taxon>Filarioidea</taxon>
        <taxon>Onchocercidae</taxon>
        <taxon>Litomosoides</taxon>
    </lineage>
</organism>